<reference evidence="6" key="1">
    <citation type="submission" date="2010-03" db="EMBL/GenBank/DDBJ databases">
        <title>The genome sequence of Ruminococcus sp. 18P13.</title>
        <authorList>
            <consortium name="metaHIT consortium -- http://www.metahit.eu/"/>
            <person name="Pajon A."/>
            <person name="Turner K."/>
            <person name="Parkhill J."/>
            <person name="Bernalier A."/>
        </authorList>
    </citation>
    <scope>NUCLEOTIDE SEQUENCE [LARGE SCALE GENOMIC DNA]</scope>
    <source>
        <strain evidence="6">Type strain: 18P13</strain>
    </source>
</reference>
<protein>
    <submittedName>
        <fullName evidence="6">Cna protein B-type domain</fullName>
    </submittedName>
</protein>
<dbReference type="PATRIC" id="fig|213810.4.peg.453"/>
<feature type="transmembrane region" description="Helical" evidence="2">
    <location>
        <begin position="514"/>
        <end position="532"/>
    </location>
</feature>
<dbReference type="RefSeq" id="WP_015557674.1">
    <property type="nucleotide sequence ID" value="NC_021039.1"/>
</dbReference>
<evidence type="ECO:0000259" key="5">
    <source>
        <dbReference type="Pfam" id="PF17802"/>
    </source>
</evidence>
<name>D4LAX2_RUMC1</name>
<evidence type="ECO:0000313" key="6">
    <source>
        <dbReference type="EMBL" id="CBL16767.1"/>
    </source>
</evidence>
<evidence type="ECO:0000313" key="7">
    <source>
        <dbReference type="Proteomes" id="UP000007054"/>
    </source>
</evidence>
<feature type="signal peptide" evidence="3">
    <location>
        <begin position="1"/>
        <end position="23"/>
    </location>
</feature>
<evidence type="ECO:0000256" key="3">
    <source>
        <dbReference type="SAM" id="SignalP"/>
    </source>
</evidence>
<keyword evidence="2" id="KW-0812">Transmembrane</keyword>
<dbReference type="BioCyc" id="RCHA213810:RUM_RS02640-MONOMER"/>
<evidence type="ECO:0000256" key="1">
    <source>
        <dbReference type="SAM" id="MobiDB-lite"/>
    </source>
</evidence>
<keyword evidence="2" id="KW-1133">Transmembrane helix</keyword>
<sequence>MKATKRIFSVFLTCVLAFTMAFAMGLTASAADYTITINKPAGDIDRTYEAYQIFQGNLDGNTLSDIEWGTGIDGAAFLTELKKNASFTSCTDAKTVAEKLAAFTNDSDEAVAFAKLAGKFLTTATATSSSGKITVPAGYYLLKDVTTVTDDALSLNILKVVKDVTVNPKADHPTVDKKIGTDISTGVAANEATIGDKVPFVIASKVPQMQGYTKYFFVLNDSMTAGLTYNKDVAIKIGTTTLAADAYDVTYDDTANTMKIVIKDFIQYKSEAGKDIVVTYSATLNEKADLTQAGNKNTVKLTYSNNPNVDYKGDNEPDTTDPVGVTPEHVTVTYSTKLQLTKVDGADHNVKLEGVEFQITGTSIKTAVSKGEYFKQDAAGTYYQLKDGTFTETDPTAETESKYVSTSVKYAKVTDTTEQTKMQKVTASGTTDANGLITFEGLGAGTYYITELKTLGGYNLLTAPITVTITATPSETGCGWTVSSNATFEDDMVKLTVENNKGSVLPITGGIGTTIFYVIGGLLVCGAAVMAITKKKLSVEDKADQN</sequence>
<dbReference type="InterPro" id="IPR013783">
    <property type="entry name" value="Ig-like_fold"/>
</dbReference>
<dbReference type="Proteomes" id="UP000007054">
    <property type="component" value="Chromosome"/>
</dbReference>
<evidence type="ECO:0000256" key="2">
    <source>
        <dbReference type="SAM" id="Phobius"/>
    </source>
</evidence>
<dbReference type="Pfam" id="PF16569">
    <property type="entry name" value="GramPos_pilinBB"/>
    <property type="match status" value="1"/>
</dbReference>
<dbReference type="STRING" id="213810.RUM_05470"/>
<dbReference type="HOGENOM" id="CLU_028873_0_0_9"/>
<proteinExistence type="predicted"/>
<organism evidence="6 7">
    <name type="scientific">Ruminococcus champanellensis (strain DSM 18848 / JCM 17042 / KCTC 15320 / 18P13)</name>
    <dbReference type="NCBI Taxonomy" id="213810"/>
    <lineage>
        <taxon>Bacteria</taxon>
        <taxon>Bacillati</taxon>
        <taxon>Bacillota</taxon>
        <taxon>Clostridia</taxon>
        <taxon>Eubacteriales</taxon>
        <taxon>Oscillospiraceae</taxon>
        <taxon>Ruminococcus</taxon>
    </lineage>
</organism>
<dbReference type="AlphaFoldDB" id="D4LAX2"/>
<dbReference type="InterPro" id="IPR032334">
    <property type="entry name" value="GramPos_pilinBB"/>
</dbReference>
<accession>D4LAX2</accession>
<dbReference type="KEGG" id="rch:RUM_05470"/>
<dbReference type="OrthoDB" id="2199792at2"/>
<dbReference type="InterPro" id="IPR026466">
    <property type="entry name" value="Fim_isopep_form_D2_dom"/>
</dbReference>
<keyword evidence="2" id="KW-0472">Membrane</keyword>
<keyword evidence="3" id="KW-0732">Signal</keyword>
<dbReference type="Gene3D" id="2.60.40.740">
    <property type="match status" value="1"/>
</dbReference>
<feature type="domain" description="Gram-positive pilin backbone subunit 2 Cna-B-like" evidence="4">
    <location>
        <begin position="194"/>
        <end position="307"/>
    </location>
</feature>
<dbReference type="NCBIfam" id="TIGR04226">
    <property type="entry name" value="RrgB_K2N_iso_D2"/>
    <property type="match status" value="1"/>
</dbReference>
<dbReference type="EMBL" id="FP929052">
    <property type="protein sequence ID" value="CBL16767.1"/>
    <property type="molecule type" value="Genomic_DNA"/>
</dbReference>
<evidence type="ECO:0000259" key="4">
    <source>
        <dbReference type="Pfam" id="PF16569"/>
    </source>
</evidence>
<dbReference type="SUPFAM" id="SSF117074">
    <property type="entry name" value="Hypothetical protein PA1324"/>
    <property type="match status" value="1"/>
</dbReference>
<dbReference type="Pfam" id="PF17802">
    <property type="entry name" value="SpaA"/>
    <property type="match status" value="1"/>
</dbReference>
<reference evidence="6" key="2">
    <citation type="submission" date="2010-03" db="EMBL/GenBank/DDBJ databases">
        <authorList>
            <person name="Pajon A."/>
        </authorList>
    </citation>
    <scope>NUCLEOTIDE SEQUENCE</scope>
    <source>
        <strain evidence="6">Type strain: 18P13</strain>
    </source>
</reference>
<feature type="region of interest" description="Disordered" evidence="1">
    <location>
        <begin position="305"/>
        <end position="325"/>
    </location>
</feature>
<dbReference type="GeneID" id="83155364"/>
<dbReference type="InterPro" id="IPR041033">
    <property type="entry name" value="SpaA_PFL_dom_1"/>
</dbReference>
<dbReference type="NCBIfam" id="TIGR01167">
    <property type="entry name" value="LPXTG_anchor"/>
    <property type="match status" value="1"/>
</dbReference>
<dbReference type="Gene3D" id="2.60.40.10">
    <property type="entry name" value="Immunoglobulins"/>
    <property type="match status" value="1"/>
</dbReference>
<keyword evidence="7" id="KW-1185">Reference proteome</keyword>
<gene>
    <name evidence="6" type="ordered locus">RUM_05470</name>
</gene>
<feature type="chain" id="PRO_5038673787" evidence="3">
    <location>
        <begin position="24"/>
        <end position="546"/>
    </location>
</feature>
<feature type="domain" description="SpaA-like prealbumin fold" evidence="5">
    <location>
        <begin position="337"/>
        <end position="472"/>
    </location>
</feature>